<feature type="compositionally biased region" description="Low complexity" evidence="6">
    <location>
        <begin position="1"/>
        <end position="19"/>
    </location>
</feature>
<feature type="region of interest" description="Disordered" evidence="6">
    <location>
        <begin position="1"/>
        <end position="86"/>
    </location>
</feature>
<evidence type="ECO:0000313" key="9">
    <source>
        <dbReference type="Proteomes" id="UP000777482"/>
    </source>
</evidence>
<feature type="region of interest" description="Disordered" evidence="6">
    <location>
        <begin position="410"/>
        <end position="477"/>
    </location>
</feature>
<dbReference type="Proteomes" id="UP000777482">
    <property type="component" value="Unassembled WGS sequence"/>
</dbReference>
<keyword evidence="2" id="KW-0677">Repeat</keyword>
<dbReference type="InterPro" id="IPR036236">
    <property type="entry name" value="Znf_C2H2_sf"/>
</dbReference>
<keyword evidence="3 5" id="KW-0863">Zinc-finger</keyword>
<feature type="compositionally biased region" description="Basic and acidic residues" evidence="6">
    <location>
        <begin position="432"/>
        <end position="450"/>
    </location>
</feature>
<organism evidence="8 9">
    <name type="scientific">Rhodotorula mucilaginosa</name>
    <name type="common">Yeast</name>
    <name type="synonym">Rhodotorula rubra</name>
    <dbReference type="NCBI Taxonomy" id="5537"/>
    <lineage>
        <taxon>Eukaryota</taxon>
        <taxon>Fungi</taxon>
        <taxon>Dikarya</taxon>
        <taxon>Basidiomycota</taxon>
        <taxon>Pucciniomycotina</taxon>
        <taxon>Microbotryomycetes</taxon>
        <taxon>Sporidiobolales</taxon>
        <taxon>Sporidiobolaceae</taxon>
        <taxon>Rhodotorula</taxon>
    </lineage>
</organism>
<keyword evidence="9" id="KW-1185">Reference proteome</keyword>
<dbReference type="InterPro" id="IPR013087">
    <property type="entry name" value="Znf_C2H2_type"/>
</dbReference>
<dbReference type="GO" id="GO:0043565">
    <property type="term" value="F:sequence-specific DNA binding"/>
    <property type="evidence" value="ECO:0007669"/>
    <property type="project" value="TreeGrafter"/>
</dbReference>
<dbReference type="PANTHER" id="PTHR24408:SF58">
    <property type="entry name" value="TRANSCRIPTION FACTOR (TFIIIA), PUTATIVE (AFU_ORTHOLOGUE AFUA_1G05150)-RELATED"/>
    <property type="match status" value="1"/>
</dbReference>
<feature type="compositionally biased region" description="Polar residues" evidence="6">
    <location>
        <begin position="204"/>
        <end position="217"/>
    </location>
</feature>
<evidence type="ECO:0000256" key="5">
    <source>
        <dbReference type="PROSITE-ProRule" id="PRU00042"/>
    </source>
</evidence>
<evidence type="ECO:0000256" key="2">
    <source>
        <dbReference type="ARBA" id="ARBA00022737"/>
    </source>
</evidence>
<dbReference type="SUPFAM" id="SSF57667">
    <property type="entry name" value="beta-beta-alpha zinc fingers"/>
    <property type="match status" value="1"/>
</dbReference>
<feature type="region of interest" description="Disordered" evidence="6">
    <location>
        <begin position="306"/>
        <end position="352"/>
    </location>
</feature>
<keyword evidence="1" id="KW-0479">Metal-binding</keyword>
<protein>
    <recommendedName>
        <fullName evidence="7">C2H2-type domain-containing protein</fullName>
    </recommendedName>
</protein>
<evidence type="ECO:0000256" key="6">
    <source>
        <dbReference type="SAM" id="MobiDB-lite"/>
    </source>
</evidence>
<dbReference type="AlphaFoldDB" id="A0A9P7B9H7"/>
<evidence type="ECO:0000256" key="1">
    <source>
        <dbReference type="ARBA" id="ARBA00022723"/>
    </source>
</evidence>
<proteinExistence type="predicted"/>
<evidence type="ECO:0000313" key="8">
    <source>
        <dbReference type="EMBL" id="KAG0667611.1"/>
    </source>
</evidence>
<dbReference type="PROSITE" id="PS00028">
    <property type="entry name" value="ZINC_FINGER_C2H2_1"/>
    <property type="match status" value="2"/>
</dbReference>
<reference evidence="8 9" key="1">
    <citation type="submission" date="2020-11" db="EMBL/GenBank/DDBJ databases">
        <title>Kefir isolates.</title>
        <authorList>
            <person name="Marcisauskas S."/>
            <person name="Kim Y."/>
            <person name="Blasche S."/>
        </authorList>
    </citation>
    <scope>NUCLEOTIDE SEQUENCE [LARGE SCALE GENOMIC DNA]</scope>
    <source>
        <strain evidence="8 9">KR</strain>
    </source>
</reference>
<feature type="compositionally biased region" description="Low complexity" evidence="6">
    <location>
        <begin position="218"/>
        <end position="236"/>
    </location>
</feature>
<accession>A0A9P7B9H7</accession>
<feature type="domain" description="C2H2-type" evidence="7">
    <location>
        <begin position="381"/>
        <end position="406"/>
    </location>
</feature>
<dbReference type="Pfam" id="PF00096">
    <property type="entry name" value="zf-C2H2"/>
    <property type="match status" value="1"/>
</dbReference>
<feature type="region of interest" description="Disordered" evidence="6">
    <location>
        <begin position="155"/>
        <end position="236"/>
    </location>
</feature>
<name>A0A9P7B9H7_RHOMI</name>
<dbReference type="PANTHER" id="PTHR24408">
    <property type="entry name" value="ZINC FINGER PROTEIN"/>
    <property type="match status" value="1"/>
</dbReference>
<evidence type="ECO:0000256" key="4">
    <source>
        <dbReference type="ARBA" id="ARBA00022833"/>
    </source>
</evidence>
<feature type="compositionally biased region" description="Polar residues" evidence="6">
    <location>
        <begin position="25"/>
        <end position="35"/>
    </location>
</feature>
<keyword evidence="4" id="KW-0862">Zinc</keyword>
<dbReference type="GO" id="GO:0008270">
    <property type="term" value="F:zinc ion binding"/>
    <property type="evidence" value="ECO:0007669"/>
    <property type="project" value="UniProtKB-KW"/>
</dbReference>
<dbReference type="GO" id="GO:0005634">
    <property type="term" value="C:nucleus"/>
    <property type="evidence" value="ECO:0007669"/>
    <property type="project" value="TreeGrafter"/>
</dbReference>
<dbReference type="OrthoDB" id="2527248at2759"/>
<gene>
    <name evidence="8" type="ORF">C6P46_000148</name>
</gene>
<dbReference type="SMART" id="SM00355">
    <property type="entry name" value="ZnF_C2H2"/>
    <property type="match status" value="2"/>
</dbReference>
<sequence length="477" mass="51519">MQVQASDAAALRRSSLAAAVDPKPTASTTPMSAARSNDARNAHNGARSSPPRREHAYTEQARPQGGHFADDSTASRPSLADWGHPLSAPVQRSARWAEVANAHRPTSVPLPSHSLDRTLPPAYRQTHHLQHQQQHQSPSNLNAPQQYLSMSHLQPQWGKAPPTHYAPYRMPTAPEPARHVLPNSDGEAPRMSAYSTHPPDPYSSHPSQAVPSYSMAPSSQQGTSSQGESVYPTPLSLTLPPLTSSFPSEPFALTSAYPPASNGEHSHYAAANGGGYGVAQQDGIHLGGERIPTLGEVYAKTRPTAPLMSSMPRANNADNQNYADGMTNGIPAGSAQPNSRKRKEPKDAASRKYHCSECEQKFARPSALATHILTHTREKPFVCTTCNRGFAVMSNLRRHCRVRSHALAPNQESTVKRDRTDVAADSGSRRKGSLDRDKSTEEHASPDESLSHSLPPPNLAENSSSSFTLPAPHLYPP</sequence>
<evidence type="ECO:0000259" key="7">
    <source>
        <dbReference type="PROSITE" id="PS50157"/>
    </source>
</evidence>
<dbReference type="FunFam" id="3.30.160.60:FF:000176">
    <property type="entry name" value="zinc finger protein 70"/>
    <property type="match status" value="1"/>
</dbReference>
<evidence type="ECO:0000256" key="3">
    <source>
        <dbReference type="ARBA" id="ARBA00022771"/>
    </source>
</evidence>
<dbReference type="Gene3D" id="3.30.160.60">
    <property type="entry name" value="Classic Zinc Finger"/>
    <property type="match status" value="2"/>
</dbReference>
<dbReference type="GO" id="GO:0000981">
    <property type="term" value="F:DNA-binding transcription factor activity, RNA polymerase II-specific"/>
    <property type="evidence" value="ECO:0007669"/>
    <property type="project" value="TreeGrafter"/>
</dbReference>
<feature type="domain" description="C2H2-type" evidence="7">
    <location>
        <begin position="353"/>
        <end position="380"/>
    </location>
</feature>
<dbReference type="PROSITE" id="PS50157">
    <property type="entry name" value="ZINC_FINGER_C2H2_2"/>
    <property type="match status" value="2"/>
</dbReference>
<comment type="caution">
    <text evidence="8">The sequence shown here is derived from an EMBL/GenBank/DDBJ whole genome shotgun (WGS) entry which is preliminary data.</text>
</comment>
<dbReference type="EMBL" id="PUHQ01000001">
    <property type="protein sequence ID" value="KAG0667611.1"/>
    <property type="molecule type" value="Genomic_DNA"/>
</dbReference>
<feature type="compositionally biased region" description="Polar residues" evidence="6">
    <location>
        <begin position="312"/>
        <end position="322"/>
    </location>
</feature>